<evidence type="ECO:0000313" key="6">
    <source>
        <dbReference type="Proteomes" id="UP000039865"/>
    </source>
</evidence>
<evidence type="ECO:0000256" key="1">
    <source>
        <dbReference type="PROSITE-ProRule" id="PRU00984"/>
    </source>
</evidence>
<feature type="domain" description="DOCKER" evidence="4">
    <location>
        <begin position="1603"/>
        <end position="2036"/>
    </location>
</feature>
<evidence type="ECO:0000259" key="4">
    <source>
        <dbReference type="PROSITE" id="PS51651"/>
    </source>
</evidence>
<dbReference type="InterPro" id="IPR027357">
    <property type="entry name" value="DOCKER_dom"/>
</dbReference>
<comment type="similarity">
    <text evidence="1">Belongs to the DOCK family.</text>
</comment>
<keyword evidence="6" id="KW-1185">Reference proteome</keyword>
<evidence type="ECO:0000313" key="5">
    <source>
        <dbReference type="EMBL" id="CDW89623.1"/>
    </source>
</evidence>
<organism evidence="5 6">
    <name type="scientific">Stylonychia lemnae</name>
    <name type="common">Ciliate</name>
    <dbReference type="NCBI Taxonomy" id="5949"/>
    <lineage>
        <taxon>Eukaryota</taxon>
        <taxon>Sar</taxon>
        <taxon>Alveolata</taxon>
        <taxon>Ciliophora</taxon>
        <taxon>Intramacronucleata</taxon>
        <taxon>Spirotrichea</taxon>
        <taxon>Stichotrichia</taxon>
        <taxon>Sporadotrichida</taxon>
        <taxon>Oxytrichidae</taxon>
        <taxon>Stylonychinae</taxon>
        <taxon>Stylonychia</taxon>
    </lineage>
</organism>
<dbReference type="InterPro" id="IPR043162">
    <property type="entry name" value="DOCK_C_lobe_C"/>
</dbReference>
<reference evidence="5 6" key="1">
    <citation type="submission" date="2014-06" db="EMBL/GenBank/DDBJ databases">
        <authorList>
            <person name="Swart Estienne"/>
        </authorList>
    </citation>
    <scope>NUCLEOTIDE SEQUENCE [LARGE SCALE GENOMIC DNA]</scope>
    <source>
        <strain evidence="5 6">130c</strain>
    </source>
</reference>
<evidence type="ECO:0000256" key="2">
    <source>
        <dbReference type="SAM" id="Coils"/>
    </source>
</evidence>
<dbReference type="SUPFAM" id="SSF48371">
    <property type="entry name" value="ARM repeat"/>
    <property type="match status" value="1"/>
</dbReference>
<dbReference type="OrthoDB" id="18896at2759"/>
<dbReference type="InParanoid" id="A0A078B7U0"/>
<evidence type="ECO:0000256" key="3">
    <source>
        <dbReference type="SAM" id="MobiDB-lite"/>
    </source>
</evidence>
<dbReference type="PANTHER" id="PTHR45653:SF10">
    <property type="entry name" value="MYOBLAST CITY, ISOFORM B"/>
    <property type="match status" value="1"/>
</dbReference>
<dbReference type="GO" id="GO:0007264">
    <property type="term" value="P:small GTPase-mediated signal transduction"/>
    <property type="evidence" value="ECO:0007669"/>
    <property type="project" value="InterPro"/>
</dbReference>
<feature type="compositionally biased region" description="Acidic residues" evidence="3">
    <location>
        <begin position="970"/>
        <end position="982"/>
    </location>
</feature>
<dbReference type="PANTHER" id="PTHR45653">
    <property type="entry name" value="DEDICATOR OF CYTOKINESIS"/>
    <property type="match status" value="1"/>
</dbReference>
<dbReference type="GO" id="GO:0005085">
    <property type="term" value="F:guanyl-nucleotide exchange factor activity"/>
    <property type="evidence" value="ECO:0007669"/>
    <property type="project" value="InterPro"/>
</dbReference>
<keyword evidence="2" id="KW-0175">Coiled coil</keyword>
<dbReference type="GO" id="GO:0005886">
    <property type="term" value="C:plasma membrane"/>
    <property type="evidence" value="ECO:0007669"/>
    <property type="project" value="TreeGrafter"/>
</dbReference>
<name>A0A078B7U0_STYLE</name>
<dbReference type="InterPro" id="IPR016024">
    <property type="entry name" value="ARM-type_fold"/>
</dbReference>
<dbReference type="InterPro" id="IPR043161">
    <property type="entry name" value="DOCK_C_lobe_A"/>
</dbReference>
<feature type="coiled-coil region" evidence="2">
    <location>
        <begin position="1913"/>
        <end position="1944"/>
    </location>
</feature>
<gene>
    <name evidence="5" type="primary">Contig10601.g11325</name>
    <name evidence="5" type="ORF">STYLEM_18757</name>
</gene>
<sequence>MQDIIDNQDYPTVQERNSQLGATLNNLMDDDEIQKNLAMVNSQFDFNDFISEQDLAVGEDQDQSILDDLVLRCAKKNLCFELEYIQTVFQSLNVRASTKFNEFSQQLYEERKISDMKDTDLFTKVTDDKGKNSNKMEKSRGAQINFVDQQKSRDKEIKEFLEKIYNVLISMKNEYLKHDSGKERKQVRKALKAMSCHLERTRQYLDNYIYPRDLSLNLIDVQIESSLQERKKAMHLTERLYSIVYKDFFTVYDKCVELSKKIKQMEGQDVEKINQQHQNESRMSIALHNEIEGQSDDQSQIETQTIVSENKTTRDVDEVRKNFLRNTLGVKKEGMLKLVKNFCPSLCATTNFDLDEMLDKEFSLIFSIKCINISNHEIFLTMYQENGQPYSLTAFMDASRILNGQQAEYVFLNISMRSLLSNNLAIIVNVVEKRRSKSQSLTHNLLSTNDEFNTHKVYKGYTILPLSRLFWAQQLKFRQIFEIKEAMFYKQSNTFKIEDRYATLIDKRAFKKYRDPNLAKLINLCYTYRMESKIDENALDRNGAMFINRINFDQRDFSQRGKDQVKIYKSKEKYRFNDIRIDLNNIAFFDCVSKKSPIYRIQIALRDNYGVVYDTIYKSMCDNKFEFTQTYESLIYPNQEDSQMHESFFVRIPTKSLETLKKLYLIFLVQTLVTNKDSKGNKIKTKFKTDIFGVLPLYDGLKDCILKNDSYILTMWQMDEILFREFVKFDHCKNFKLTDDKMRVTVKIISNEFTHNRFINNLMLLQESNSNSSDYVRIINELKVTSSDELVLYHDKILDKLFLIMNFSKSPNIQDLVFETIIQIIQLFQNEYKDYKDFLDQYIEKHFAHSKVYIPLLHQIRQTSEIIKQGLHNDNQIQNEDVILATMKYLNVVLKLIKISFQEEQQCQDSQPHTAEPKYNDRFGDLLDLEECDQQAMKANTLCDKSPFYQKSMGNYDKYTKIKDSIIHEDDEDDESDNDEDGNGGAIQYLDPASNKTYNASAAAKISMMRKKAIRNTIQQEGLLKKFELSKREFGTFMQKCIISIFEGCHKDAMKSTLSLRALLYEVTQVNLFFLKNITEIFDQITEFMDEKFLSQILIFLYEEQSYQFRLGLKNPANKRGDSNRSVSPFSNQRSSTYQENSNSRTISQQSNMITAPQIINSKKTQNRGSELIEDYVTNKNFIVGLKDLSFINEEYISKLKIVAMGKILANGLFDKVPGNSNKLIKAFCQNIEAHHMKREEMSLHVFYFLHQLFVYLKHGDDYQESSYVSKHASQKLRIFSKSNLDLKDFFTKILPDLLTYLRGFYKQSNINYKLKESKDLEETLYPFREKSALVLLSVANSISKEHIKQFIFNEPKKLANLMVNLKKLVKKISFQDPYGVYFEKKKNQVFRKINEYVISIFMDVDPETLTPEYHQVINKCRMIQIFLWCKLAQIKQDYKKTIRSKTLVKDQLKVHKSKMLEIFKAFWNKYKNVGQPWLGLRYLNKVMQNFLKLGQMRTIKVYMGMISDIIQIEYTNTQDIFHSSNSLFQVFNDLNLEESREEFCKQFYKCFEQEITNTVLYANDNQFLKIVDQRLDQMQKLSEALQNVTYSNHTLNNNQFYKVFCQAKLMEVFWELKLFRLFNQNKEQFKRLHEKLNNFSEMAFTDLRFLQIIQQSEEDYLQIGERKIKTYIEIDLMKSIKENLKKAELYVKSIDVLNQMKDLFENVIYDFDAVSRILKEQAQIYKEMSINPNRHYACYFKIGFFGQSFPSMLKNQEFIYRGGKLVKRIEIIDKIRDHFTDAIIINDGQYPKDSVINGAQKYLQITPVIPLTYRELKDFSLDQKSKDYDELALAQKCKDLPEILRNYYTQNFKNRFYKETVIPSKQGDELQSDIQIEIFKVRDKFPTIINMQSIIKTKKITLNAIDKAVRFVQEHIDKIDTLRKNAQNQSNQEEAELELMSSHIRATLESPIQGGIQRYINAFVTEQYLHSPTDRPKVLLLFKKMEDCSKVLNDAIQLYAQKSNNDFIQTKMSGDYGKFKEQMADIRAYIDGTEVKQSVVQQ</sequence>
<accession>A0A078B7U0</accession>
<feature type="compositionally biased region" description="Polar residues" evidence="3">
    <location>
        <begin position="1124"/>
        <end position="1147"/>
    </location>
</feature>
<protein>
    <submittedName>
        <fullName evidence="5">Dedicator of cytokinesis protein 2</fullName>
    </submittedName>
</protein>
<dbReference type="Gene3D" id="1.25.40.410">
    <property type="match status" value="1"/>
</dbReference>
<proteinExistence type="inferred from homology"/>
<dbReference type="Gene3D" id="1.20.58.740">
    <property type="match status" value="1"/>
</dbReference>
<dbReference type="InterPro" id="IPR026791">
    <property type="entry name" value="DOCK"/>
</dbReference>
<dbReference type="PROSITE" id="PS51651">
    <property type="entry name" value="DOCKER"/>
    <property type="match status" value="1"/>
</dbReference>
<dbReference type="Proteomes" id="UP000039865">
    <property type="component" value="Unassembled WGS sequence"/>
</dbReference>
<dbReference type="GO" id="GO:0005737">
    <property type="term" value="C:cytoplasm"/>
    <property type="evidence" value="ECO:0007669"/>
    <property type="project" value="TreeGrafter"/>
</dbReference>
<feature type="region of interest" description="Disordered" evidence="3">
    <location>
        <begin position="1119"/>
        <end position="1147"/>
    </location>
</feature>
<dbReference type="GO" id="GO:0031267">
    <property type="term" value="F:small GTPase binding"/>
    <property type="evidence" value="ECO:0007669"/>
    <property type="project" value="TreeGrafter"/>
</dbReference>
<dbReference type="EMBL" id="CCKQ01017725">
    <property type="protein sequence ID" value="CDW89623.1"/>
    <property type="molecule type" value="Genomic_DNA"/>
</dbReference>
<feature type="region of interest" description="Disordered" evidence="3">
    <location>
        <begin position="970"/>
        <end position="990"/>
    </location>
</feature>